<dbReference type="AlphaFoldDB" id="A0A562S668"/>
<sequence>MSRKIRKAAVIGSGIMGGGIAALLAAAGADVYLYDIVPFDLKDEEKNDPAARNRIVEAGMKGALSAKPALFYTKKDAARIQTCNLTDDFDKLGECDWICEVVVENLKIKQDLFERIDKVMKPGAIISSNTSGIPLAKISEGRSAEFKKNFLGTHFFNPVRYMHLLELIPGAETSQEVLDFIAHYGEVSLGKGIVWAKDTPNFIGNRIGIQGIGVVMQKVAQDGITIAEADALFGPAMGRPRSAIFGTADLVGMDTMVHVADNSYNLCPEDEMRETVAVPQYVKDMVASGKLGDKTKQGFYKKGKTPEGKRFKQQIDPATGEYIDIAKPEFDCLVAAKGKETLAEKIATVVWGEDKGAKFVWSCTASQLTYCANRIPEIADSLVEIDNAMKWGYGWEVGPFEAWDAIGVKKSVERMKAEGLPVSAKVEEMLAKGNETFYKMDSGKLFYYDFASASYKEVPANEAAISLAAVKADNKVVKTCPSASLIDIGDGVFCIEFHTKMNALNKEIIEFMGTSMDYVDANGVGAVIGNQAGGMPGAFSAGADLSFVSKLAHDKAYSEIESFLAMAHEGLQRATYSKFPVVAAPYGMALGGGCETCLSADKIVAHADLYMGLVEIGVGLLPAGGGCLNLYKKMIDSLPGGTAKEVDLTKFFINTFMAIAMAKVSMSADGAVANGHMHPWKDRIVMNRDLLIGEAKKEVLSMVSSGYKAPQQKKLRVVGVEGQGMVSAEISNMLNGGFLSEHDAFLAKRIAFVISGGNVRIGTEVAEETILKLERDAFVDFCKEEKTVARIDHMLKTGKPLRN</sequence>
<evidence type="ECO:0000256" key="5">
    <source>
        <dbReference type="ARBA" id="ARBA00023027"/>
    </source>
</evidence>
<keyword evidence="5" id="KW-0520">NAD</keyword>
<dbReference type="InterPro" id="IPR036291">
    <property type="entry name" value="NAD(P)-bd_dom_sf"/>
</dbReference>
<comment type="pathway">
    <text evidence="1">Lipid metabolism; fatty acid beta-oxidation.</text>
</comment>
<evidence type="ECO:0000256" key="1">
    <source>
        <dbReference type="ARBA" id="ARBA00005005"/>
    </source>
</evidence>
<evidence type="ECO:0000256" key="3">
    <source>
        <dbReference type="ARBA" id="ARBA00022963"/>
    </source>
</evidence>
<dbReference type="PANTHER" id="PTHR48075">
    <property type="entry name" value="3-HYDROXYACYL-COA DEHYDROGENASE FAMILY PROTEIN"/>
    <property type="match status" value="1"/>
</dbReference>
<keyword evidence="2" id="KW-0276">Fatty acid metabolism</keyword>
<feature type="domain" description="3-hydroxyacyl-CoA dehydrogenase NAD binding" evidence="9">
    <location>
        <begin position="7"/>
        <end position="198"/>
    </location>
</feature>
<feature type="domain" description="3-hydroxyacyl-CoA dehydrogenase C-terminal" evidence="8">
    <location>
        <begin position="202"/>
        <end position="301"/>
    </location>
</feature>
<gene>
    <name evidence="10" type="ORF">LZ24_00483</name>
</gene>
<keyword evidence="4" id="KW-0560">Oxidoreductase</keyword>
<dbReference type="SUPFAM" id="SSF48179">
    <property type="entry name" value="6-phosphogluconate dehydrogenase C-terminal domain-like"/>
    <property type="match status" value="2"/>
</dbReference>
<dbReference type="Gene3D" id="3.90.226.10">
    <property type="entry name" value="2-enoyl-CoA Hydratase, Chain A, domain 1"/>
    <property type="match status" value="1"/>
</dbReference>
<dbReference type="Proteomes" id="UP000318307">
    <property type="component" value="Unassembled WGS sequence"/>
</dbReference>
<evidence type="ECO:0000259" key="8">
    <source>
        <dbReference type="Pfam" id="PF00725"/>
    </source>
</evidence>
<dbReference type="Pfam" id="PF00378">
    <property type="entry name" value="ECH_1"/>
    <property type="match status" value="1"/>
</dbReference>
<protein>
    <submittedName>
        <fullName evidence="10">3-hydroxyacyl-CoA dehydrogenase</fullName>
    </submittedName>
</protein>
<accession>A0A562S668</accession>
<dbReference type="Pfam" id="PF00725">
    <property type="entry name" value="3HCDH"/>
    <property type="match status" value="1"/>
</dbReference>
<organism evidence="10 11">
    <name type="scientific">Desulfobotulus alkaliphilus</name>
    <dbReference type="NCBI Taxonomy" id="622671"/>
    <lineage>
        <taxon>Bacteria</taxon>
        <taxon>Pseudomonadati</taxon>
        <taxon>Thermodesulfobacteriota</taxon>
        <taxon>Desulfobacteria</taxon>
        <taxon>Desulfobacterales</taxon>
        <taxon>Desulfobacteraceae</taxon>
        <taxon>Desulfobotulus</taxon>
    </lineage>
</organism>
<dbReference type="UniPathway" id="UPA00659"/>
<evidence type="ECO:0000259" key="9">
    <source>
        <dbReference type="Pfam" id="PF02737"/>
    </source>
</evidence>
<reference evidence="10 11" key="1">
    <citation type="submission" date="2019-07" db="EMBL/GenBank/DDBJ databases">
        <title>Genome sequencing of 100 strains of the haloalkaliphilic chemolithoautotrophic sulfur-oxidizing bacterium Thioalkalivibrio.</title>
        <authorList>
            <person name="Muyzer G."/>
        </authorList>
    </citation>
    <scope>NUCLEOTIDE SEQUENCE [LARGE SCALE GENOMIC DNA]</scope>
    <source>
        <strain evidence="10 11">ASO4-4</strain>
    </source>
</reference>
<dbReference type="GO" id="GO:0006635">
    <property type="term" value="P:fatty acid beta-oxidation"/>
    <property type="evidence" value="ECO:0007669"/>
    <property type="project" value="UniProtKB-UniPathway"/>
</dbReference>
<evidence type="ECO:0000313" key="10">
    <source>
        <dbReference type="EMBL" id="TWI76861.1"/>
    </source>
</evidence>
<dbReference type="SUPFAM" id="SSF52096">
    <property type="entry name" value="ClpP/crotonase"/>
    <property type="match status" value="1"/>
</dbReference>
<keyword evidence="11" id="KW-1185">Reference proteome</keyword>
<comment type="catalytic activity">
    <reaction evidence="7">
        <text>a (3S)-3-hydroxyacyl-CoA + NAD(+) = a 3-oxoacyl-CoA + NADH + H(+)</text>
        <dbReference type="Rhea" id="RHEA:22432"/>
        <dbReference type="ChEBI" id="CHEBI:15378"/>
        <dbReference type="ChEBI" id="CHEBI:57318"/>
        <dbReference type="ChEBI" id="CHEBI:57540"/>
        <dbReference type="ChEBI" id="CHEBI:57945"/>
        <dbReference type="ChEBI" id="CHEBI:90726"/>
        <dbReference type="EC" id="1.1.1.35"/>
    </reaction>
</comment>
<dbReference type="EMBL" id="VLLC01000002">
    <property type="protein sequence ID" value="TWI76861.1"/>
    <property type="molecule type" value="Genomic_DNA"/>
</dbReference>
<keyword evidence="3" id="KW-0442">Lipid degradation</keyword>
<dbReference type="GO" id="GO:0070403">
    <property type="term" value="F:NAD+ binding"/>
    <property type="evidence" value="ECO:0007669"/>
    <property type="project" value="InterPro"/>
</dbReference>
<comment type="caution">
    <text evidence="10">The sequence shown here is derived from an EMBL/GenBank/DDBJ whole genome shotgun (WGS) entry which is preliminary data.</text>
</comment>
<evidence type="ECO:0000256" key="7">
    <source>
        <dbReference type="ARBA" id="ARBA00049556"/>
    </source>
</evidence>
<dbReference type="InterPro" id="IPR006108">
    <property type="entry name" value="3HC_DH_C"/>
</dbReference>
<dbReference type="OrthoDB" id="5389341at2"/>
<dbReference type="InterPro" id="IPR008927">
    <property type="entry name" value="6-PGluconate_DH-like_C_sf"/>
</dbReference>
<evidence type="ECO:0000313" key="11">
    <source>
        <dbReference type="Proteomes" id="UP000318307"/>
    </source>
</evidence>
<keyword evidence="6" id="KW-0443">Lipid metabolism</keyword>
<proteinExistence type="predicted"/>
<dbReference type="Pfam" id="PF02737">
    <property type="entry name" value="3HCDH_N"/>
    <property type="match status" value="1"/>
</dbReference>
<evidence type="ECO:0000256" key="4">
    <source>
        <dbReference type="ARBA" id="ARBA00023002"/>
    </source>
</evidence>
<dbReference type="InterPro" id="IPR006176">
    <property type="entry name" value="3-OHacyl-CoA_DH_NAD-bd"/>
</dbReference>
<dbReference type="InterPro" id="IPR001753">
    <property type="entry name" value="Enoyl-CoA_hydra/iso"/>
</dbReference>
<dbReference type="CDD" id="cd06558">
    <property type="entry name" value="crotonase-like"/>
    <property type="match status" value="1"/>
</dbReference>
<dbReference type="Gene3D" id="3.40.50.720">
    <property type="entry name" value="NAD(P)-binding Rossmann-like Domain"/>
    <property type="match status" value="1"/>
</dbReference>
<dbReference type="SUPFAM" id="SSF51735">
    <property type="entry name" value="NAD(P)-binding Rossmann-fold domains"/>
    <property type="match status" value="1"/>
</dbReference>
<dbReference type="PANTHER" id="PTHR48075:SF7">
    <property type="entry name" value="3-HYDROXYACYL-COA DEHYDROGENASE-RELATED"/>
    <property type="match status" value="1"/>
</dbReference>
<dbReference type="Gene3D" id="1.10.1040.50">
    <property type="match status" value="1"/>
</dbReference>
<dbReference type="RefSeq" id="WP_144681946.1">
    <property type="nucleotide sequence ID" value="NZ_VLLC01000002.1"/>
</dbReference>
<dbReference type="GO" id="GO:0003857">
    <property type="term" value="F:(3S)-3-hydroxyacyl-CoA dehydrogenase (NAD+) activity"/>
    <property type="evidence" value="ECO:0007669"/>
    <property type="project" value="UniProtKB-EC"/>
</dbReference>
<evidence type="ECO:0000256" key="2">
    <source>
        <dbReference type="ARBA" id="ARBA00022832"/>
    </source>
</evidence>
<name>A0A562S668_9BACT</name>
<dbReference type="InterPro" id="IPR029045">
    <property type="entry name" value="ClpP/crotonase-like_dom_sf"/>
</dbReference>
<evidence type="ECO:0000256" key="6">
    <source>
        <dbReference type="ARBA" id="ARBA00023098"/>
    </source>
</evidence>